<gene>
    <name evidence="1" type="ORF">AB4Y32_23920</name>
</gene>
<organism evidence="1 2">
    <name type="scientific">Paraburkholderia phymatum</name>
    <dbReference type="NCBI Taxonomy" id="148447"/>
    <lineage>
        <taxon>Bacteria</taxon>
        <taxon>Pseudomonadati</taxon>
        <taxon>Pseudomonadota</taxon>
        <taxon>Betaproteobacteria</taxon>
        <taxon>Burkholderiales</taxon>
        <taxon>Burkholderiaceae</taxon>
        <taxon>Paraburkholderia</taxon>
    </lineage>
</organism>
<keyword evidence="2" id="KW-1185">Reference proteome</keyword>
<evidence type="ECO:0000313" key="1">
    <source>
        <dbReference type="EMBL" id="MEX3934797.1"/>
    </source>
</evidence>
<accession>A0ACC6U5N8</accession>
<reference evidence="1" key="1">
    <citation type="submission" date="2024-07" db="EMBL/GenBank/DDBJ databases">
        <title>A survey of Mimosa microsymbionts across Brazilian biomes reveals a high diversity of Paraburkholderia nodulating endemic species, but also that Cupriavidus is common as a symbiont of widespread species.</title>
        <authorList>
            <person name="Rouws L."/>
            <person name="Barauna A."/>
            <person name="Beukes C."/>
            <person name="Rouws J.R.C."/>
            <person name="De Faria S.M."/>
            <person name="Gross E."/>
            <person name="Bueno Dos Reis Junior F."/>
            <person name="Simon M.F."/>
            <person name="Maluk M."/>
            <person name="Odee D.W."/>
            <person name="Kenicer G."/>
            <person name="Young J.P.W."/>
            <person name="Reis V.M."/>
            <person name="Zilli J."/>
            <person name="James E.K."/>
        </authorList>
    </citation>
    <scope>NUCLEOTIDE SEQUENCE</scope>
    <source>
        <strain evidence="1">EG181B</strain>
    </source>
</reference>
<proteinExistence type="predicted"/>
<dbReference type="Proteomes" id="UP001558850">
    <property type="component" value="Unassembled WGS sequence"/>
</dbReference>
<evidence type="ECO:0000313" key="2">
    <source>
        <dbReference type="Proteomes" id="UP001558850"/>
    </source>
</evidence>
<protein>
    <submittedName>
        <fullName evidence="1">RluA family pseudouridine synthase</fullName>
    </submittedName>
</protein>
<dbReference type="EMBL" id="JBFRCH010000015">
    <property type="protein sequence ID" value="MEX3934797.1"/>
    <property type="molecule type" value="Genomic_DNA"/>
</dbReference>
<name>A0ACC6U5N8_9BURK</name>
<comment type="caution">
    <text evidence="1">The sequence shown here is derived from an EMBL/GenBank/DDBJ whole genome shotgun (WGS) entry which is preliminary data.</text>
</comment>
<sequence length="429" mass="46884">MTRSNTPRPAQVARKSSKDYSPSVNPADALPDDSASDALDDDFGGDALASEASNADVESAVPRADEAPRVVTVPPELAGDRLDKVLAKVFPEFSRSRLQSWIEAQRVRVDGQPAKIRQPVPLGATIELVPDLLPEQLAFTPEPVPLDIVYEDETLVVINKPAGLVVHPAAGNWSGTVLNGLLHRYGDAAAGLPRAGIVHRLDKETSGLMVVARTLEAQTDLVRQLQARTVKRRYLALVWGNMPEEGTIDAPIGRDPRERTRMAVVTGAAGKPARTHFRRIDSTLWEPQPVSAIHCDLETGRTHQIRVHCAHVGHPLLGDPVYGRARGKRSVTPLPGGFARQALHAWRLALVHPRTGRTMQWRADVPEDIAALSEALGLGRDHEAEYAEDYDEDEAFYDDETDASPDAENYVDEDEVDGSRGSHDEDNRA</sequence>